<dbReference type="EMBL" id="JEME01000832">
    <property type="protein sequence ID" value="KYG08899.1"/>
    <property type="molecule type" value="Genomic_DNA"/>
</dbReference>
<accession>A0A150PJY4</accession>
<proteinExistence type="predicted"/>
<gene>
    <name evidence="1" type="ORF">BE04_50820</name>
    <name evidence="2" type="ORF">BE21_20840</name>
</gene>
<dbReference type="AlphaFoldDB" id="A0A150PJY4"/>
<evidence type="ECO:0000313" key="2">
    <source>
        <dbReference type="EMBL" id="KYG08899.1"/>
    </source>
</evidence>
<evidence type="ECO:0000313" key="4">
    <source>
        <dbReference type="Proteomes" id="UP000075604"/>
    </source>
</evidence>
<dbReference type="Proteomes" id="UP000075502">
    <property type="component" value="Unassembled WGS sequence"/>
</dbReference>
<dbReference type="EMBL" id="JELX01002271">
    <property type="protein sequence ID" value="KYF55982.1"/>
    <property type="molecule type" value="Genomic_DNA"/>
</dbReference>
<protein>
    <submittedName>
        <fullName evidence="1">Uncharacterized protein</fullName>
    </submittedName>
</protein>
<dbReference type="Proteomes" id="UP000075604">
    <property type="component" value="Unassembled WGS sequence"/>
</dbReference>
<comment type="caution">
    <text evidence="1">The sequence shown here is derived from an EMBL/GenBank/DDBJ whole genome shotgun (WGS) entry which is preliminary data.</text>
</comment>
<evidence type="ECO:0000313" key="3">
    <source>
        <dbReference type="Proteomes" id="UP000075502"/>
    </source>
</evidence>
<sequence length="88" mass="10531">MRNADELRRFARQGWVAAQRDKELYWRDWKRQHGPAAGIRIADELRKQVLAQKPGWPSEEERREDLATHLRVLEALDRVPPRPRRPAR</sequence>
<organism evidence="1 4">
    <name type="scientific">Sorangium cellulosum</name>
    <name type="common">Polyangium cellulosum</name>
    <dbReference type="NCBI Taxonomy" id="56"/>
    <lineage>
        <taxon>Bacteria</taxon>
        <taxon>Pseudomonadati</taxon>
        <taxon>Myxococcota</taxon>
        <taxon>Polyangia</taxon>
        <taxon>Polyangiales</taxon>
        <taxon>Polyangiaceae</taxon>
        <taxon>Sorangium</taxon>
    </lineage>
</organism>
<evidence type="ECO:0000313" key="1">
    <source>
        <dbReference type="EMBL" id="KYF55982.1"/>
    </source>
</evidence>
<reference evidence="3 4" key="1">
    <citation type="submission" date="2014-02" db="EMBL/GenBank/DDBJ databases">
        <title>The small core and large imbalanced accessory genome model reveals a collaborative survival strategy of Sorangium cellulosum strains in nature.</title>
        <authorList>
            <person name="Han K."/>
            <person name="Peng R."/>
            <person name="Blom J."/>
            <person name="Li Y.-Z."/>
        </authorList>
    </citation>
    <scope>NUCLEOTIDE SEQUENCE [LARGE SCALE GENOMIC DNA]</scope>
    <source>
        <strain evidence="2 3">So0007-03</strain>
        <strain evidence="1 4">So0157-18</strain>
    </source>
</reference>
<name>A0A150PJY4_SORCE</name>